<dbReference type="Pfam" id="PF12937">
    <property type="entry name" value="F-box-like"/>
    <property type="match status" value="1"/>
</dbReference>
<proteinExistence type="predicted"/>
<dbReference type="InterPro" id="IPR036047">
    <property type="entry name" value="F-box-like_dom_sf"/>
</dbReference>
<gene>
    <name evidence="2" type="ORF">WG66_12876</name>
</gene>
<reference evidence="2 3" key="1">
    <citation type="submission" date="2015-12" db="EMBL/GenBank/DDBJ databases">
        <title>Draft genome sequence of Moniliophthora roreri, the causal agent of frosty pod rot of cacao.</title>
        <authorList>
            <person name="Aime M.C."/>
            <person name="Diaz-Valderrama J.R."/>
            <person name="Kijpornyongpan T."/>
            <person name="Phillips-Mora W."/>
        </authorList>
    </citation>
    <scope>NUCLEOTIDE SEQUENCE [LARGE SCALE GENOMIC DNA]</scope>
    <source>
        <strain evidence="2 3">MCA 2952</strain>
    </source>
</reference>
<name>A0A0W0FE41_MONRR</name>
<dbReference type="Proteomes" id="UP000054988">
    <property type="component" value="Unassembled WGS sequence"/>
</dbReference>
<evidence type="ECO:0000313" key="2">
    <source>
        <dbReference type="EMBL" id="KTB34547.1"/>
    </source>
</evidence>
<evidence type="ECO:0000259" key="1">
    <source>
        <dbReference type="SMART" id="SM00256"/>
    </source>
</evidence>
<dbReference type="SMART" id="SM00256">
    <property type="entry name" value="FBOX"/>
    <property type="match status" value="1"/>
</dbReference>
<dbReference type="AlphaFoldDB" id="A0A0W0FE41"/>
<feature type="domain" description="F-box" evidence="1">
    <location>
        <begin position="38"/>
        <end position="79"/>
    </location>
</feature>
<protein>
    <recommendedName>
        <fullName evidence="1">F-box domain-containing protein</fullName>
    </recommendedName>
</protein>
<evidence type="ECO:0000313" key="3">
    <source>
        <dbReference type="Proteomes" id="UP000054988"/>
    </source>
</evidence>
<sequence length="435" mass="50285">MSLIPERLFKSLFTFRLKQTKATSYRRRKNSKSSHYRLPLEITREVMSYRDSYHDLCNFSLVSRTWRQAALPLLFHRIEIAHEDDMRHCQQLLNSSQDITNCVRFFIVNPHMCKPFNPASTLLSLPSMPGVVEFAWWAPSEYPIRTQTVISHFMHSFPNLRRVSVFGAFIDARALVCFLKQVCGPTVRELMLHALQFIWNSPESELDVPRLDLSALESFEVDGSESYSDFILNSVIAPQSLTVTLYSFWPDSPYLLFAKVAATITQLNLIINPGPNTYGRLLVPMPTTLQSFPVLEKFALNFAAIRLGEEYHPATVLYWAQAFFPLFDAPGLTSLELCFVMAASLEMLEVIKFYDWKTFCALLLERYPKIQELIIRVRPSTEFGRSKRMMLENEVKKHIPASSFGGRRIIVIWGEFLNVMLHANVYSCYHSYEDE</sequence>
<dbReference type="Gene3D" id="1.20.1280.50">
    <property type="match status" value="1"/>
</dbReference>
<dbReference type="SUPFAM" id="SSF81383">
    <property type="entry name" value="F-box domain"/>
    <property type="match status" value="1"/>
</dbReference>
<dbReference type="InterPro" id="IPR001810">
    <property type="entry name" value="F-box_dom"/>
</dbReference>
<comment type="caution">
    <text evidence="2">The sequence shown here is derived from an EMBL/GenBank/DDBJ whole genome shotgun (WGS) entry which is preliminary data.</text>
</comment>
<dbReference type="EMBL" id="LATX01002064">
    <property type="protein sequence ID" value="KTB34547.1"/>
    <property type="molecule type" value="Genomic_DNA"/>
</dbReference>
<accession>A0A0W0FE41</accession>
<dbReference type="CDD" id="cd09917">
    <property type="entry name" value="F-box_SF"/>
    <property type="match status" value="1"/>
</dbReference>
<organism evidence="2 3">
    <name type="scientific">Moniliophthora roreri</name>
    <name type="common">Frosty pod rot fungus</name>
    <name type="synonym">Monilia roreri</name>
    <dbReference type="NCBI Taxonomy" id="221103"/>
    <lineage>
        <taxon>Eukaryota</taxon>
        <taxon>Fungi</taxon>
        <taxon>Dikarya</taxon>
        <taxon>Basidiomycota</taxon>
        <taxon>Agaricomycotina</taxon>
        <taxon>Agaricomycetes</taxon>
        <taxon>Agaricomycetidae</taxon>
        <taxon>Agaricales</taxon>
        <taxon>Marasmiineae</taxon>
        <taxon>Marasmiaceae</taxon>
        <taxon>Moniliophthora</taxon>
    </lineage>
</organism>